<dbReference type="EMBL" id="JASKHM010000014">
    <property type="protein sequence ID" value="MEQ4485334.1"/>
    <property type="molecule type" value="Genomic_DNA"/>
</dbReference>
<evidence type="ECO:0000256" key="1">
    <source>
        <dbReference type="ARBA" id="ARBA00023015"/>
    </source>
</evidence>
<dbReference type="PROSITE" id="PS00041">
    <property type="entry name" value="HTH_ARAC_FAMILY_1"/>
    <property type="match status" value="1"/>
</dbReference>
<dbReference type="InterPro" id="IPR018060">
    <property type="entry name" value="HTH_AraC"/>
</dbReference>
<keyword evidence="1" id="KW-0805">Transcription regulation</keyword>
<comment type="caution">
    <text evidence="5">The sequence shown here is derived from an EMBL/GenBank/DDBJ whole genome shotgun (WGS) entry which is preliminary data.</text>
</comment>
<keyword evidence="6" id="KW-1185">Reference proteome</keyword>
<dbReference type="Proteomes" id="UP001493487">
    <property type="component" value="Unassembled WGS sequence"/>
</dbReference>
<sequence>MSRINFIFFIKHPQQTYIQAHQHGCHELVYYFRGQGVTQIGRRKYNFQDNSFAIISPHVLHDEHHVAEESDVLCIGFHSSHVDLKDLKSMYEDDNDQTIGQFLLRMKQEFTQKRDGYSDMLNLMVEELTIHLQRLIGLKGIPQPQEDQLQYVINFMDEHYQQDVSVESLAIMSGYSYGRFRHLFKEKMGIAPLRYIFLKRIEFAKSLLLGTKMRISDIASETGFVNDAQFCSIFKRETGLTPKTFRNKCL</sequence>
<dbReference type="PANTHER" id="PTHR43280:SF2">
    <property type="entry name" value="HTH-TYPE TRANSCRIPTIONAL REGULATOR EXSA"/>
    <property type="match status" value="1"/>
</dbReference>
<dbReference type="InterPro" id="IPR003313">
    <property type="entry name" value="AraC-bd"/>
</dbReference>
<evidence type="ECO:0000313" key="6">
    <source>
        <dbReference type="Proteomes" id="UP001493487"/>
    </source>
</evidence>
<keyword evidence="2" id="KW-0238">DNA-binding</keyword>
<keyword evidence="3" id="KW-0804">Transcription</keyword>
<evidence type="ECO:0000313" key="5">
    <source>
        <dbReference type="EMBL" id="MEQ4485334.1"/>
    </source>
</evidence>
<accession>A0ABV1KZ30</accession>
<dbReference type="InterPro" id="IPR020449">
    <property type="entry name" value="Tscrpt_reg_AraC-type_HTH"/>
</dbReference>
<dbReference type="SUPFAM" id="SSF46689">
    <property type="entry name" value="Homeodomain-like"/>
    <property type="match status" value="2"/>
</dbReference>
<evidence type="ECO:0000256" key="2">
    <source>
        <dbReference type="ARBA" id="ARBA00023125"/>
    </source>
</evidence>
<dbReference type="Gene3D" id="1.10.10.60">
    <property type="entry name" value="Homeodomain-like"/>
    <property type="match status" value="2"/>
</dbReference>
<dbReference type="PRINTS" id="PR00032">
    <property type="entry name" value="HTHARAC"/>
</dbReference>
<dbReference type="PROSITE" id="PS01124">
    <property type="entry name" value="HTH_ARAC_FAMILY_2"/>
    <property type="match status" value="1"/>
</dbReference>
<dbReference type="SMART" id="SM00342">
    <property type="entry name" value="HTH_ARAC"/>
    <property type="match status" value="1"/>
</dbReference>
<reference evidence="5 6" key="1">
    <citation type="journal article" date="2023" name="Genome Announc.">
        <title>Pan-Genome Analyses of the Genus Cohnella and Proposal of the Novel Species Cohnella silvisoli sp. nov., Isolated from Forest Soil.</title>
        <authorList>
            <person name="Wang C."/>
            <person name="Mao L."/>
            <person name="Bao G."/>
            <person name="Zhu H."/>
        </authorList>
    </citation>
    <scope>NUCLEOTIDE SEQUENCE [LARGE SCALE GENOMIC DNA]</scope>
    <source>
        <strain evidence="5 6">NL03-T5-1</strain>
    </source>
</reference>
<feature type="domain" description="HTH araC/xylS-type" evidence="4">
    <location>
        <begin position="150"/>
        <end position="248"/>
    </location>
</feature>
<dbReference type="PANTHER" id="PTHR43280">
    <property type="entry name" value="ARAC-FAMILY TRANSCRIPTIONAL REGULATOR"/>
    <property type="match status" value="1"/>
</dbReference>
<proteinExistence type="predicted"/>
<dbReference type="InterPro" id="IPR014710">
    <property type="entry name" value="RmlC-like_jellyroll"/>
</dbReference>
<dbReference type="InterPro" id="IPR018062">
    <property type="entry name" value="HTH_AraC-typ_CS"/>
</dbReference>
<dbReference type="SUPFAM" id="SSF51215">
    <property type="entry name" value="Regulatory protein AraC"/>
    <property type="match status" value="1"/>
</dbReference>
<dbReference type="Pfam" id="PF12833">
    <property type="entry name" value="HTH_18"/>
    <property type="match status" value="1"/>
</dbReference>
<evidence type="ECO:0000256" key="3">
    <source>
        <dbReference type="ARBA" id="ARBA00023163"/>
    </source>
</evidence>
<dbReference type="Pfam" id="PF02311">
    <property type="entry name" value="AraC_binding"/>
    <property type="match status" value="1"/>
</dbReference>
<dbReference type="InterPro" id="IPR037923">
    <property type="entry name" value="HTH-like"/>
</dbReference>
<dbReference type="RefSeq" id="WP_232187240.1">
    <property type="nucleotide sequence ID" value="NZ_JAIOAP010000012.1"/>
</dbReference>
<gene>
    <name evidence="5" type="ORF">QJS35_23375</name>
</gene>
<name>A0ABV1KZ30_9BACL</name>
<dbReference type="InterPro" id="IPR009057">
    <property type="entry name" value="Homeodomain-like_sf"/>
</dbReference>
<evidence type="ECO:0000259" key="4">
    <source>
        <dbReference type="PROSITE" id="PS01124"/>
    </source>
</evidence>
<protein>
    <submittedName>
        <fullName evidence="5">AraC family transcriptional regulator</fullName>
    </submittedName>
</protein>
<organism evidence="5 6">
    <name type="scientific">Cohnella silvisoli</name>
    <dbReference type="NCBI Taxonomy" id="2873699"/>
    <lineage>
        <taxon>Bacteria</taxon>
        <taxon>Bacillati</taxon>
        <taxon>Bacillota</taxon>
        <taxon>Bacilli</taxon>
        <taxon>Bacillales</taxon>
        <taxon>Paenibacillaceae</taxon>
        <taxon>Cohnella</taxon>
    </lineage>
</organism>
<dbReference type="Gene3D" id="2.60.120.10">
    <property type="entry name" value="Jelly Rolls"/>
    <property type="match status" value="1"/>
</dbReference>